<dbReference type="RefSeq" id="WP_307335916.1">
    <property type="nucleotide sequence ID" value="NZ_JAUSUD010000001.1"/>
</dbReference>
<reference evidence="1 2" key="1">
    <citation type="submission" date="2023-07" db="EMBL/GenBank/DDBJ databases">
        <title>Genomic Encyclopedia of Type Strains, Phase IV (KMG-IV): sequencing the most valuable type-strain genomes for metagenomic binning, comparative biology and taxonomic classification.</title>
        <authorList>
            <person name="Goeker M."/>
        </authorList>
    </citation>
    <scope>NUCLEOTIDE SEQUENCE [LARGE SCALE GENOMIC DNA]</scope>
    <source>
        <strain evidence="1 2">DSM 29005</strain>
    </source>
</reference>
<gene>
    <name evidence="1" type="ORF">J2S19_000234</name>
</gene>
<protein>
    <submittedName>
        <fullName evidence="1">Uncharacterized protein</fullName>
    </submittedName>
</protein>
<sequence length="52" mass="6152">MNDNPENEEQITNQYYTNIELANIQKELAERKMGFRNSLHRLDKASKSNPEK</sequence>
<organism evidence="1 2">
    <name type="scientific">Metabacillus malikii</name>
    <dbReference type="NCBI Taxonomy" id="1504265"/>
    <lineage>
        <taxon>Bacteria</taxon>
        <taxon>Bacillati</taxon>
        <taxon>Bacillota</taxon>
        <taxon>Bacilli</taxon>
        <taxon>Bacillales</taxon>
        <taxon>Bacillaceae</taxon>
        <taxon>Metabacillus</taxon>
    </lineage>
</organism>
<evidence type="ECO:0000313" key="2">
    <source>
        <dbReference type="Proteomes" id="UP001234495"/>
    </source>
</evidence>
<proteinExistence type="predicted"/>
<name>A0ABT9Z9Q1_9BACI</name>
<evidence type="ECO:0000313" key="1">
    <source>
        <dbReference type="EMBL" id="MDQ0228984.1"/>
    </source>
</evidence>
<dbReference type="Proteomes" id="UP001234495">
    <property type="component" value="Unassembled WGS sequence"/>
</dbReference>
<accession>A0ABT9Z9Q1</accession>
<keyword evidence="2" id="KW-1185">Reference proteome</keyword>
<comment type="caution">
    <text evidence="1">The sequence shown here is derived from an EMBL/GenBank/DDBJ whole genome shotgun (WGS) entry which is preliminary data.</text>
</comment>
<dbReference type="EMBL" id="JAUSUD010000001">
    <property type="protein sequence ID" value="MDQ0228984.1"/>
    <property type="molecule type" value="Genomic_DNA"/>
</dbReference>